<organism evidence="2 3">
    <name type="scientific">Heyndrickxia acidicola</name>
    <dbReference type="NCBI Taxonomy" id="209389"/>
    <lineage>
        <taxon>Bacteria</taxon>
        <taxon>Bacillati</taxon>
        <taxon>Bacillota</taxon>
        <taxon>Bacilli</taxon>
        <taxon>Bacillales</taxon>
        <taxon>Bacillaceae</taxon>
        <taxon>Heyndrickxia</taxon>
    </lineage>
</organism>
<reference evidence="2 3" key="1">
    <citation type="submission" date="2023-03" db="EMBL/GenBank/DDBJ databases">
        <title>Bacillus Genome Sequencing.</title>
        <authorList>
            <person name="Dunlap C."/>
        </authorList>
    </citation>
    <scope>NUCLEOTIDE SEQUENCE [LARGE SCALE GENOMIC DNA]</scope>
    <source>
        <strain evidence="2 3">B-23453</strain>
    </source>
</reference>
<name>A0ABU6MI11_9BACI</name>
<comment type="caution">
    <text evidence="2">The sequence shown here is derived from an EMBL/GenBank/DDBJ whole genome shotgun (WGS) entry which is preliminary data.</text>
</comment>
<evidence type="ECO:0000313" key="3">
    <source>
        <dbReference type="Proteomes" id="UP001341444"/>
    </source>
</evidence>
<dbReference type="Proteomes" id="UP001341444">
    <property type="component" value="Unassembled WGS sequence"/>
</dbReference>
<gene>
    <name evidence="2" type="ORF">P4T90_13500</name>
</gene>
<dbReference type="EMBL" id="JARMAB010000019">
    <property type="protein sequence ID" value="MED1204069.1"/>
    <property type="molecule type" value="Genomic_DNA"/>
</dbReference>
<feature type="compositionally biased region" description="Basic and acidic residues" evidence="1">
    <location>
        <begin position="1"/>
        <end position="19"/>
    </location>
</feature>
<sequence>MAEHKKDSFEKEEYDRPEQYKTSNNNLQEKFKDDLHTDAIPVEDLREQALDEKDKEHSKDTSSSEKKYEGF</sequence>
<keyword evidence="3" id="KW-1185">Reference proteome</keyword>
<evidence type="ECO:0000313" key="2">
    <source>
        <dbReference type="EMBL" id="MED1204069.1"/>
    </source>
</evidence>
<dbReference type="RefSeq" id="WP_083953076.1">
    <property type="nucleotide sequence ID" value="NZ_JARMAB010000019.1"/>
</dbReference>
<evidence type="ECO:0000256" key="1">
    <source>
        <dbReference type="SAM" id="MobiDB-lite"/>
    </source>
</evidence>
<protein>
    <submittedName>
        <fullName evidence="2">Uncharacterized protein</fullName>
    </submittedName>
</protein>
<accession>A0ABU6MI11</accession>
<proteinExistence type="predicted"/>
<feature type="compositionally biased region" description="Basic and acidic residues" evidence="1">
    <location>
        <begin position="29"/>
        <end position="71"/>
    </location>
</feature>
<feature type="region of interest" description="Disordered" evidence="1">
    <location>
        <begin position="1"/>
        <end position="71"/>
    </location>
</feature>